<dbReference type="AlphaFoldDB" id="X1NRG8"/>
<feature type="non-terminal residue" evidence="1">
    <location>
        <position position="33"/>
    </location>
</feature>
<comment type="caution">
    <text evidence="1">The sequence shown here is derived from an EMBL/GenBank/DDBJ whole genome shotgun (WGS) entry which is preliminary data.</text>
</comment>
<protein>
    <submittedName>
        <fullName evidence="1">Uncharacterized protein</fullName>
    </submittedName>
</protein>
<sequence length="33" mass="3882">MNYTVTGMTFGMKAKEIFEEGWILISIPYNWIP</sequence>
<evidence type="ECO:0000313" key="1">
    <source>
        <dbReference type="EMBL" id="GAI46632.1"/>
    </source>
</evidence>
<reference evidence="1" key="1">
    <citation type="journal article" date="2014" name="Front. Microbiol.">
        <title>High frequency of phylogenetically diverse reductive dehalogenase-homologous genes in deep subseafloor sedimentary metagenomes.</title>
        <authorList>
            <person name="Kawai M."/>
            <person name="Futagami T."/>
            <person name="Toyoda A."/>
            <person name="Takaki Y."/>
            <person name="Nishi S."/>
            <person name="Hori S."/>
            <person name="Arai W."/>
            <person name="Tsubouchi T."/>
            <person name="Morono Y."/>
            <person name="Uchiyama I."/>
            <person name="Ito T."/>
            <person name="Fujiyama A."/>
            <person name="Inagaki F."/>
            <person name="Takami H."/>
        </authorList>
    </citation>
    <scope>NUCLEOTIDE SEQUENCE</scope>
    <source>
        <strain evidence="1">Expedition CK06-06</strain>
    </source>
</reference>
<proteinExistence type="predicted"/>
<gene>
    <name evidence="1" type="ORF">S06H3_63438</name>
</gene>
<name>X1NRG8_9ZZZZ</name>
<organism evidence="1">
    <name type="scientific">marine sediment metagenome</name>
    <dbReference type="NCBI Taxonomy" id="412755"/>
    <lineage>
        <taxon>unclassified sequences</taxon>
        <taxon>metagenomes</taxon>
        <taxon>ecological metagenomes</taxon>
    </lineage>
</organism>
<accession>X1NRG8</accession>
<dbReference type="EMBL" id="BARV01042077">
    <property type="protein sequence ID" value="GAI46632.1"/>
    <property type="molecule type" value="Genomic_DNA"/>
</dbReference>